<dbReference type="Gene3D" id="1.25.40.990">
    <property type="match status" value="1"/>
</dbReference>
<comment type="caution">
    <text evidence="3">The sequence shown here is derived from an EMBL/GenBank/DDBJ whole genome shotgun (WGS) entry which is preliminary data.</text>
</comment>
<dbReference type="RefSeq" id="XP_067802927.1">
    <property type="nucleotide sequence ID" value="XM_067947705.1"/>
</dbReference>
<name>A0AAD9PJN1_9APIC</name>
<dbReference type="InterPro" id="IPR045107">
    <property type="entry name" value="SAC3/GANP/THP3"/>
</dbReference>
<dbReference type="AlphaFoldDB" id="A0AAD9PJN1"/>
<dbReference type="GO" id="GO:0005634">
    <property type="term" value="C:nucleus"/>
    <property type="evidence" value="ECO:0007669"/>
    <property type="project" value="TreeGrafter"/>
</dbReference>
<feature type="compositionally biased region" description="Basic and acidic residues" evidence="1">
    <location>
        <begin position="235"/>
        <end position="245"/>
    </location>
</feature>
<proteinExistence type="predicted"/>
<dbReference type="PANTHER" id="PTHR12436:SF4">
    <property type="entry name" value="LEUKOCYTE RECEPTOR CLUSTER MEMBER 8"/>
    <property type="match status" value="1"/>
</dbReference>
<gene>
    <name evidence="3" type="ORF">BdWA1_002685</name>
</gene>
<evidence type="ECO:0000259" key="2">
    <source>
        <dbReference type="Pfam" id="PF03399"/>
    </source>
</evidence>
<dbReference type="Pfam" id="PF03399">
    <property type="entry name" value="SAC3_GANP"/>
    <property type="match status" value="1"/>
</dbReference>
<evidence type="ECO:0000313" key="3">
    <source>
        <dbReference type="EMBL" id="KAK2196085.1"/>
    </source>
</evidence>
<dbReference type="Proteomes" id="UP001214638">
    <property type="component" value="Unassembled WGS sequence"/>
</dbReference>
<feature type="compositionally biased region" description="Basic residues" evidence="1">
    <location>
        <begin position="262"/>
        <end position="271"/>
    </location>
</feature>
<evidence type="ECO:0000256" key="1">
    <source>
        <dbReference type="SAM" id="MobiDB-lite"/>
    </source>
</evidence>
<reference evidence="3" key="1">
    <citation type="journal article" date="2023" name="Nat. Microbiol.">
        <title>Babesia duncani multi-omics identifies virulence factors and drug targets.</title>
        <authorList>
            <person name="Singh P."/>
            <person name="Lonardi S."/>
            <person name="Liang Q."/>
            <person name="Vydyam P."/>
            <person name="Khabirova E."/>
            <person name="Fang T."/>
            <person name="Gihaz S."/>
            <person name="Thekkiniath J."/>
            <person name="Munshi M."/>
            <person name="Abel S."/>
            <person name="Ciampossin L."/>
            <person name="Batugedara G."/>
            <person name="Gupta M."/>
            <person name="Lu X.M."/>
            <person name="Lenz T."/>
            <person name="Chakravarty S."/>
            <person name="Cornillot E."/>
            <person name="Hu Y."/>
            <person name="Ma W."/>
            <person name="Gonzalez L.M."/>
            <person name="Sanchez S."/>
            <person name="Estrada K."/>
            <person name="Sanchez-Flores A."/>
            <person name="Montero E."/>
            <person name="Harb O.S."/>
            <person name="Le Roch K.G."/>
            <person name="Mamoun C.B."/>
        </authorList>
    </citation>
    <scope>NUCLEOTIDE SEQUENCE</scope>
    <source>
        <strain evidence="3">WA1</strain>
    </source>
</reference>
<keyword evidence="4" id="KW-1185">Reference proteome</keyword>
<organism evidence="3 4">
    <name type="scientific">Babesia duncani</name>
    <dbReference type="NCBI Taxonomy" id="323732"/>
    <lineage>
        <taxon>Eukaryota</taxon>
        <taxon>Sar</taxon>
        <taxon>Alveolata</taxon>
        <taxon>Apicomplexa</taxon>
        <taxon>Aconoidasida</taxon>
        <taxon>Piroplasmida</taxon>
        <taxon>Babesiidae</taxon>
        <taxon>Babesia</taxon>
    </lineage>
</organism>
<dbReference type="KEGG" id="bdw:94336982"/>
<dbReference type="GeneID" id="94336982"/>
<dbReference type="InterPro" id="IPR005062">
    <property type="entry name" value="SAC3/GANP/THP3_conserved"/>
</dbReference>
<feature type="compositionally biased region" description="Polar residues" evidence="1">
    <location>
        <begin position="277"/>
        <end position="286"/>
    </location>
</feature>
<feature type="region of interest" description="Disordered" evidence="1">
    <location>
        <begin position="216"/>
        <end position="295"/>
    </location>
</feature>
<dbReference type="EMBL" id="JALLKP010000003">
    <property type="protein sequence ID" value="KAK2196085.1"/>
    <property type="molecule type" value="Genomic_DNA"/>
</dbReference>
<sequence length="531" mass="60676">MFFAHFKQQGKLQVHGINVLGYSDELAGAEANRLMRQSMSSLNSQQQNVATPVNKVSSIPLDRMSLLSGVKISRNPKDTPLSFKIPLNTNPVQPQNKNVIPIMLKTSKVDSERKVRVADMDIQIPHKKTPAVFSDSPQIEPKKLDAPTTEEINKWIQNVYKSLDIAKCTQEDRIKVSKLVEAVMRKQSLGKLSRSELVIPDRNLFFDIKPITTNSQSQSLVSRPADSKPLVSRPADSRSQSKLEPTKLPSDITIDTTPEKSKKSRQPRKLSKKESLLKNQSMNVNELQKRQERSQRFQSMPTGIYTFNVQKGVAIVGQSQDLEKPFLRLTAEPSPLMVRPEPVLKRSFKHVFDTFLSNRNYRYIEEQFRSIRQDIQVQHLRSSFVVNLYATNARIALIHGDLDQFNQCQTQLIHLHRISTITPTTMFRLFHFIKPLECYGIPNGPYMSFANQVRLALSQGNFVRYFKLANTWDVDKEYYLNRVYNEAFGQVEPLGGDMPFYCKLTSLSLSLDTIKDALAFETMEECTAFVK</sequence>
<protein>
    <submittedName>
        <fullName evidence="3">Bifunctional SAC3-GANP-THP3</fullName>
    </submittedName>
</protein>
<accession>A0AAD9PJN1</accession>
<dbReference type="PANTHER" id="PTHR12436">
    <property type="entry name" value="80 KDA MCM3-ASSOCIATED PROTEIN"/>
    <property type="match status" value="1"/>
</dbReference>
<feature type="domain" description="SAC3/GANP/THP3 conserved" evidence="2">
    <location>
        <begin position="331"/>
        <end position="398"/>
    </location>
</feature>
<evidence type="ECO:0000313" key="4">
    <source>
        <dbReference type="Proteomes" id="UP001214638"/>
    </source>
</evidence>